<evidence type="ECO:0000313" key="3">
    <source>
        <dbReference type="EMBL" id="EAC4553700.1"/>
    </source>
</evidence>
<protein>
    <submittedName>
        <fullName evidence="2">Uncharacterized protein</fullName>
    </submittedName>
</protein>
<dbReference type="EMBL" id="AAAIKW010000015">
    <property type="protein sequence ID" value="EAC4553662.1"/>
    <property type="molecule type" value="Genomic_DNA"/>
</dbReference>
<evidence type="ECO:0000256" key="1">
    <source>
        <dbReference type="SAM" id="Phobius"/>
    </source>
</evidence>
<dbReference type="Pfam" id="PF10669">
    <property type="entry name" value="Phage_Gp23"/>
    <property type="match status" value="1"/>
</dbReference>
<keyword evidence="1" id="KW-0472">Membrane</keyword>
<dbReference type="Proteomes" id="UP000339309">
    <property type="component" value="Unassembled WGS sequence"/>
</dbReference>
<dbReference type="InterPro" id="IPR018926">
    <property type="entry name" value="Gp23"/>
</dbReference>
<feature type="transmembrane region" description="Helical" evidence="1">
    <location>
        <begin position="17"/>
        <end position="38"/>
    </location>
</feature>
<feature type="non-terminal residue" evidence="2">
    <location>
        <position position="51"/>
    </location>
</feature>
<comment type="caution">
    <text evidence="2">The sequence shown here is derived from an EMBL/GenBank/DDBJ whole genome shotgun (WGS) entry which is preliminary data.</text>
</comment>
<accession>A0A823C6Q3</accession>
<evidence type="ECO:0000313" key="2">
    <source>
        <dbReference type="EMBL" id="EAC4553662.1"/>
    </source>
</evidence>
<gene>
    <name evidence="2" type="ORF">ABZ57_14370</name>
    <name evidence="3" type="ORF">ABZ57_14565</name>
</gene>
<sequence>MYDGLTKVFDYALAKEMFFAALFVALFIILLIITKRIWDDSKIVRIEMKEE</sequence>
<name>A0A823C6Q3_LISMN</name>
<keyword evidence="1" id="KW-1133">Transmembrane helix</keyword>
<organism evidence="2 4">
    <name type="scientific">Listeria monocytogenes</name>
    <dbReference type="NCBI Taxonomy" id="1639"/>
    <lineage>
        <taxon>Bacteria</taxon>
        <taxon>Bacillati</taxon>
        <taxon>Bacillota</taxon>
        <taxon>Bacilli</taxon>
        <taxon>Bacillales</taxon>
        <taxon>Listeriaceae</taxon>
        <taxon>Listeria</taxon>
    </lineage>
</organism>
<reference evidence="2 4" key="1">
    <citation type="submission" date="2018-06" db="EMBL/GenBank/DDBJ databases">
        <authorList>
            <consortium name="PulseNet: The National Subtyping Network for Foodborne Disease Surveillance"/>
            <person name="Tarr C.L."/>
            <person name="Trees E."/>
            <person name="Katz L.S."/>
            <person name="Carleton-Romer H.A."/>
            <person name="Stroika S."/>
            <person name="Kucerova Z."/>
            <person name="Roache K.F."/>
            <person name="Sabol A.L."/>
            <person name="Besser J."/>
            <person name="Gerner-Smidt P."/>
        </authorList>
    </citation>
    <scope>NUCLEOTIDE SEQUENCE [LARGE SCALE GENOMIC DNA]</scope>
    <source>
        <strain evidence="2 4">2015L-6227</strain>
    </source>
</reference>
<dbReference type="AlphaFoldDB" id="A0A823C6Q3"/>
<keyword evidence="1" id="KW-0812">Transmembrane</keyword>
<proteinExistence type="predicted"/>
<evidence type="ECO:0000313" key="4">
    <source>
        <dbReference type="Proteomes" id="UP000339309"/>
    </source>
</evidence>
<dbReference type="EMBL" id="AAAIKW010000016">
    <property type="protein sequence ID" value="EAC4553700.1"/>
    <property type="molecule type" value="Genomic_DNA"/>
</dbReference>